<reference evidence="2 3" key="1">
    <citation type="submission" date="2019-11" db="EMBL/GenBank/DDBJ databases">
        <authorList>
            <person name="Criscuolo A."/>
        </authorList>
    </citation>
    <scope>NUCLEOTIDE SEQUENCE [LARGE SCALE GENOMIC DNA]</scope>
    <source>
        <strain evidence="2">CIP111667</strain>
    </source>
</reference>
<dbReference type="Pfam" id="PF00462">
    <property type="entry name" value="Glutaredoxin"/>
    <property type="match status" value="1"/>
</dbReference>
<evidence type="ECO:0000313" key="3">
    <source>
        <dbReference type="Proteomes" id="UP000419743"/>
    </source>
</evidence>
<protein>
    <submittedName>
        <fullName evidence="2">Glutaredoxin-like protein NrdH</fullName>
    </submittedName>
</protein>
<name>A0A7M4DJH2_9MICO</name>
<gene>
    <name evidence="2" type="primary">nrdH_2</name>
    <name evidence="2" type="ORF">HALOF300_02279</name>
</gene>
<dbReference type="SUPFAM" id="SSF52833">
    <property type="entry name" value="Thioredoxin-like"/>
    <property type="match status" value="1"/>
</dbReference>
<dbReference type="CDD" id="cd02976">
    <property type="entry name" value="NrdH"/>
    <property type="match status" value="1"/>
</dbReference>
<evidence type="ECO:0000259" key="1">
    <source>
        <dbReference type="Pfam" id="PF00462"/>
    </source>
</evidence>
<dbReference type="Proteomes" id="UP000419743">
    <property type="component" value="Unassembled WGS sequence"/>
</dbReference>
<evidence type="ECO:0000313" key="2">
    <source>
        <dbReference type="EMBL" id="VZO37186.1"/>
    </source>
</evidence>
<dbReference type="AlphaFoldDB" id="A0A7M4DJH2"/>
<dbReference type="EMBL" id="CACRYJ010000031">
    <property type="protein sequence ID" value="VZO37186.1"/>
    <property type="molecule type" value="Genomic_DNA"/>
</dbReference>
<keyword evidence="3" id="KW-1185">Reference proteome</keyword>
<comment type="caution">
    <text evidence="2">The sequence shown here is derived from an EMBL/GenBank/DDBJ whole genome shotgun (WGS) entry which is preliminary data.</text>
</comment>
<dbReference type="InterPro" id="IPR002109">
    <property type="entry name" value="Glutaredoxin"/>
</dbReference>
<proteinExistence type="predicted"/>
<dbReference type="Gene3D" id="3.40.30.10">
    <property type="entry name" value="Glutaredoxin"/>
    <property type="match status" value="1"/>
</dbReference>
<organism evidence="2 3">
    <name type="scientific">Occultella aeris</name>
    <dbReference type="NCBI Taxonomy" id="2761496"/>
    <lineage>
        <taxon>Bacteria</taxon>
        <taxon>Bacillati</taxon>
        <taxon>Actinomycetota</taxon>
        <taxon>Actinomycetes</taxon>
        <taxon>Micrococcales</taxon>
        <taxon>Ruaniaceae</taxon>
        <taxon>Occultella</taxon>
    </lineage>
</organism>
<dbReference type="RefSeq" id="WP_156741041.1">
    <property type="nucleotide sequence ID" value="NZ_CACRYJ010000031.1"/>
</dbReference>
<accession>A0A7M4DJH2</accession>
<feature type="domain" description="Glutaredoxin" evidence="1">
    <location>
        <begin position="4"/>
        <end position="55"/>
    </location>
</feature>
<dbReference type="InterPro" id="IPR036249">
    <property type="entry name" value="Thioredoxin-like_sf"/>
</dbReference>
<dbReference type="PROSITE" id="PS51354">
    <property type="entry name" value="GLUTAREDOXIN_2"/>
    <property type="match status" value="1"/>
</dbReference>
<sequence length="139" mass="15067">MSTVTIYTSPDCTACYAAKLRMRAAGVEFEEVDLASNPGALAYVRDELGHRQAPVTVRTGPSGQVDHWSGFRLEKIRQLETECVGSRPRWPLLALLSGACQISRASVRRADGHVGGRDVILRCCNFAGDVVTTTRADAC</sequence>